<keyword evidence="1" id="KW-0812">Transmembrane</keyword>
<keyword evidence="1" id="KW-0472">Membrane</keyword>
<gene>
    <name evidence="4" type="ORF">VB738_16345</name>
</gene>
<evidence type="ECO:0000313" key="5">
    <source>
        <dbReference type="Proteomes" id="UP001304461"/>
    </source>
</evidence>
<dbReference type="Proteomes" id="UP001304461">
    <property type="component" value="Unassembled WGS sequence"/>
</dbReference>
<dbReference type="InterPro" id="IPR050879">
    <property type="entry name" value="Acyltransferase_3"/>
</dbReference>
<evidence type="ECO:0000313" key="4">
    <source>
        <dbReference type="EMBL" id="MEA5392833.1"/>
    </source>
</evidence>
<dbReference type="InterPro" id="IPR043968">
    <property type="entry name" value="SGNH"/>
</dbReference>
<reference evidence="4 5" key="1">
    <citation type="submission" date="2023-12" db="EMBL/GenBank/DDBJ databases">
        <title>Baltic Sea Cyanobacteria.</title>
        <authorList>
            <person name="Delbaje E."/>
            <person name="Fewer D.P."/>
            <person name="Shishido T.K."/>
        </authorList>
    </citation>
    <scope>NUCLEOTIDE SEQUENCE [LARGE SCALE GENOMIC DNA]</scope>
    <source>
        <strain evidence="4 5">UHCC 0139</strain>
    </source>
</reference>
<feature type="domain" description="Acyltransferase 3" evidence="2">
    <location>
        <begin position="15"/>
        <end position="336"/>
    </location>
</feature>
<dbReference type="RefSeq" id="WP_323306750.1">
    <property type="nucleotide sequence ID" value="NZ_JAYGHX010000019.1"/>
</dbReference>
<dbReference type="Pfam" id="PF19040">
    <property type="entry name" value="SGNH"/>
    <property type="match status" value="1"/>
</dbReference>
<dbReference type="InterPro" id="IPR002656">
    <property type="entry name" value="Acyl_transf_3_dom"/>
</dbReference>
<dbReference type="EMBL" id="JAYGHX010000019">
    <property type="protein sequence ID" value="MEA5392833.1"/>
    <property type="molecule type" value="Genomic_DNA"/>
</dbReference>
<sequence length="679" mass="72648">MSDTPLSSTTGYRTEIDGLRALAVVAVIVNHIDDRLLPSGYLGVDIFFVISGFVITASLTRRPARSLGDLLLGFYSRRLKRLVPALLVFVVVVGILSCLVIPRPHTALRTGISALFGFSNIYLHGQATDYFGTATKLNPFTHTWSLGVEEQVYLLLPMVAWLTGFARPGAGGHRALFGVMGVASLASLIAFVQLYPTQQAAAYFLMPPRLWEMGAGCLLFCLGGVWPTAARGLGRLPPLAAVLGLGGVMLLPLAWAVPATVAAVVLTTLLIASLRQGTAAYRLFTLPALVWVGLISYSLYLWHWGVLSLSRWTIGLHWWSLPFQIGLMVLLSVASYRWVEKPLRQASWAPRRDRTIAIGVGGLAAGAGLLIGVDNLPPFSLYAGRNPIPAGMGVESLVDPYRVAGATGTWQGSPCVLANDGEAAKTIAIEACTLGDFATARHRVLVVGNSFSASFAGAFDELVATDDYAVTITSAWAASPVGNFAALGGGGPFAATNRAYWNRVVPALVAQLRPGDWVFLVNDMVMFSPPSQGPGSRLILQTLRVGLTDFSASLAQRGVRLAVLNGLPFAREANCHPASAVPQWFSPFGGPCLMPGRAESLRRRQPLDDLLVDLQNQGKLQVVDLFDLFCPDGACTYRARGGEILYRDEHSHPSKEAVQLAAPLIRNVLMSPATAPAAP</sequence>
<evidence type="ECO:0000256" key="1">
    <source>
        <dbReference type="SAM" id="Phobius"/>
    </source>
</evidence>
<dbReference type="GO" id="GO:0016746">
    <property type="term" value="F:acyltransferase activity"/>
    <property type="evidence" value="ECO:0007669"/>
    <property type="project" value="UniProtKB-KW"/>
</dbReference>
<keyword evidence="4" id="KW-0808">Transferase</keyword>
<feature type="domain" description="SGNH" evidence="3">
    <location>
        <begin position="415"/>
        <end position="666"/>
    </location>
</feature>
<keyword evidence="1" id="KW-1133">Transmembrane helix</keyword>
<feature type="transmembrane region" description="Helical" evidence="1">
    <location>
        <begin position="82"/>
        <end position="102"/>
    </location>
</feature>
<proteinExistence type="predicted"/>
<dbReference type="EC" id="2.3.1.-" evidence="4"/>
<feature type="transmembrane region" description="Helical" evidence="1">
    <location>
        <begin position="40"/>
        <end position="61"/>
    </location>
</feature>
<feature type="transmembrane region" description="Helical" evidence="1">
    <location>
        <begin position="249"/>
        <end position="271"/>
    </location>
</feature>
<dbReference type="Pfam" id="PF01757">
    <property type="entry name" value="Acyl_transf_3"/>
    <property type="match status" value="1"/>
</dbReference>
<accession>A0ABU5RYM5</accession>
<dbReference type="PANTHER" id="PTHR23028:SF53">
    <property type="entry name" value="ACYL_TRANSF_3 DOMAIN-CONTAINING PROTEIN"/>
    <property type="match status" value="1"/>
</dbReference>
<feature type="transmembrane region" description="Helical" evidence="1">
    <location>
        <begin position="283"/>
        <end position="304"/>
    </location>
</feature>
<evidence type="ECO:0000259" key="3">
    <source>
        <dbReference type="Pfam" id="PF19040"/>
    </source>
</evidence>
<feature type="transmembrane region" description="Helical" evidence="1">
    <location>
        <begin position="175"/>
        <end position="197"/>
    </location>
</feature>
<protein>
    <submittedName>
        <fullName evidence="4">Acyltransferase family protein</fullName>
        <ecNumber evidence="4">2.3.1.-</ecNumber>
    </submittedName>
</protein>
<keyword evidence="5" id="KW-1185">Reference proteome</keyword>
<feature type="transmembrane region" description="Helical" evidence="1">
    <location>
        <begin position="209"/>
        <end position="229"/>
    </location>
</feature>
<comment type="caution">
    <text evidence="4">The sequence shown here is derived from an EMBL/GenBank/DDBJ whole genome shotgun (WGS) entry which is preliminary data.</text>
</comment>
<organism evidence="4 5">
    <name type="scientific">Cyanobium gracile UHCC 0139</name>
    <dbReference type="NCBI Taxonomy" id="3110308"/>
    <lineage>
        <taxon>Bacteria</taxon>
        <taxon>Bacillati</taxon>
        <taxon>Cyanobacteriota</taxon>
        <taxon>Cyanophyceae</taxon>
        <taxon>Synechococcales</taxon>
        <taxon>Prochlorococcaceae</taxon>
        <taxon>Cyanobium</taxon>
    </lineage>
</organism>
<name>A0ABU5RYM5_9CYAN</name>
<feature type="transmembrane region" description="Helical" evidence="1">
    <location>
        <begin position="316"/>
        <end position="334"/>
    </location>
</feature>
<dbReference type="PANTHER" id="PTHR23028">
    <property type="entry name" value="ACETYLTRANSFERASE"/>
    <property type="match status" value="1"/>
</dbReference>
<keyword evidence="4" id="KW-0012">Acyltransferase</keyword>
<dbReference type="SUPFAM" id="SSF52266">
    <property type="entry name" value="SGNH hydrolase"/>
    <property type="match status" value="1"/>
</dbReference>
<evidence type="ECO:0000259" key="2">
    <source>
        <dbReference type="Pfam" id="PF01757"/>
    </source>
</evidence>
<feature type="transmembrane region" description="Helical" evidence="1">
    <location>
        <begin position="355"/>
        <end position="373"/>
    </location>
</feature>